<comment type="caution">
    <text evidence="1">The sequence shown here is derived from an EMBL/GenBank/DDBJ whole genome shotgun (WGS) entry which is preliminary data.</text>
</comment>
<protein>
    <submittedName>
        <fullName evidence="1">Bacillithiol system redox-active protein YtxJ</fullName>
    </submittedName>
</protein>
<name>A0ABS9KX55_9BACT</name>
<dbReference type="Gene3D" id="3.40.30.10">
    <property type="entry name" value="Glutaredoxin"/>
    <property type="match status" value="1"/>
</dbReference>
<accession>A0ABS9KX55</accession>
<dbReference type="NCBIfam" id="TIGR04019">
    <property type="entry name" value="B_thiol_YtxJ"/>
    <property type="match status" value="1"/>
</dbReference>
<organism evidence="1 2">
    <name type="scientific">Terrimonas ginsenosidimutans</name>
    <dbReference type="NCBI Taxonomy" id="2908004"/>
    <lineage>
        <taxon>Bacteria</taxon>
        <taxon>Pseudomonadati</taxon>
        <taxon>Bacteroidota</taxon>
        <taxon>Chitinophagia</taxon>
        <taxon>Chitinophagales</taxon>
        <taxon>Chitinophagaceae</taxon>
        <taxon>Terrimonas</taxon>
    </lineage>
</organism>
<proteinExistence type="predicted"/>
<keyword evidence="2" id="KW-1185">Reference proteome</keyword>
<sequence>MNWHPLTTMEQLKELVIRSAEKPQVIFKHSIRCSISSVIKNRLDKEQAPDTADFHYLDLITYRPLSNAIAEQFKITHESPQVLVIWKGECIYDDSHMAINMDDILDKVKAA</sequence>
<evidence type="ECO:0000313" key="2">
    <source>
        <dbReference type="Proteomes" id="UP001165367"/>
    </source>
</evidence>
<dbReference type="InterPro" id="IPR022551">
    <property type="entry name" value="BrxC"/>
</dbReference>
<dbReference type="Proteomes" id="UP001165367">
    <property type="component" value="Unassembled WGS sequence"/>
</dbReference>
<evidence type="ECO:0000313" key="1">
    <source>
        <dbReference type="EMBL" id="MCG2616893.1"/>
    </source>
</evidence>
<gene>
    <name evidence="1" type="primary">ytxJ</name>
    <name evidence="1" type="ORF">LZZ85_21530</name>
</gene>
<dbReference type="EMBL" id="JAKLTR010000016">
    <property type="protein sequence ID" value="MCG2616893.1"/>
    <property type="molecule type" value="Genomic_DNA"/>
</dbReference>
<dbReference type="Pfam" id="PF11009">
    <property type="entry name" value="BrxC"/>
    <property type="match status" value="1"/>
</dbReference>
<reference evidence="1" key="1">
    <citation type="submission" date="2022-01" db="EMBL/GenBank/DDBJ databases">
        <authorList>
            <person name="Jo J.-H."/>
            <person name="Im W.-T."/>
        </authorList>
    </citation>
    <scope>NUCLEOTIDE SEQUENCE</scope>
    <source>
        <strain evidence="1">NA20</strain>
    </source>
</reference>
<dbReference type="RefSeq" id="WP_237875430.1">
    <property type="nucleotide sequence ID" value="NZ_JAKLTR010000016.1"/>
</dbReference>